<sequence length="77" mass="8789">MNIIQSYRTTRCFDFFEIGLSAFSLLHAHTRAHTHVPLDEEAGQRGTSRPLPSSFLKRRRETSSSNNASPINVIRFI</sequence>
<name>A0ABD2ADP5_VESSQ</name>
<keyword evidence="3" id="KW-1185">Reference proteome</keyword>
<evidence type="ECO:0000313" key="3">
    <source>
        <dbReference type="Proteomes" id="UP001607302"/>
    </source>
</evidence>
<protein>
    <submittedName>
        <fullName evidence="2">Uncharacterized protein</fullName>
    </submittedName>
</protein>
<proteinExistence type="predicted"/>
<organism evidence="2 3">
    <name type="scientific">Vespula squamosa</name>
    <name type="common">Southern yellow jacket</name>
    <name type="synonym">Wasp</name>
    <dbReference type="NCBI Taxonomy" id="30214"/>
    <lineage>
        <taxon>Eukaryota</taxon>
        <taxon>Metazoa</taxon>
        <taxon>Ecdysozoa</taxon>
        <taxon>Arthropoda</taxon>
        <taxon>Hexapoda</taxon>
        <taxon>Insecta</taxon>
        <taxon>Pterygota</taxon>
        <taxon>Neoptera</taxon>
        <taxon>Endopterygota</taxon>
        <taxon>Hymenoptera</taxon>
        <taxon>Apocrita</taxon>
        <taxon>Aculeata</taxon>
        <taxon>Vespoidea</taxon>
        <taxon>Vespidae</taxon>
        <taxon>Vespinae</taxon>
        <taxon>Vespula</taxon>
    </lineage>
</organism>
<dbReference type="AlphaFoldDB" id="A0ABD2ADP5"/>
<evidence type="ECO:0000313" key="2">
    <source>
        <dbReference type="EMBL" id="KAL2718743.1"/>
    </source>
</evidence>
<accession>A0ABD2ADP5</accession>
<gene>
    <name evidence="2" type="ORF">V1478_011162</name>
</gene>
<dbReference type="Proteomes" id="UP001607302">
    <property type="component" value="Unassembled WGS sequence"/>
</dbReference>
<feature type="region of interest" description="Disordered" evidence="1">
    <location>
        <begin position="36"/>
        <end position="77"/>
    </location>
</feature>
<comment type="caution">
    <text evidence="2">The sequence shown here is derived from an EMBL/GenBank/DDBJ whole genome shotgun (WGS) entry which is preliminary data.</text>
</comment>
<evidence type="ECO:0000256" key="1">
    <source>
        <dbReference type="SAM" id="MobiDB-lite"/>
    </source>
</evidence>
<dbReference type="EMBL" id="JAUDFV010000151">
    <property type="protein sequence ID" value="KAL2718743.1"/>
    <property type="molecule type" value="Genomic_DNA"/>
</dbReference>
<reference evidence="2 3" key="1">
    <citation type="journal article" date="2024" name="Ann. Entomol. Soc. Am.">
        <title>Genomic analyses of the southern and eastern yellowjacket wasps (Hymenoptera: Vespidae) reveal evolutionary signatures of social life.</title>
        <authorList>
            <person name="Catto M.A."/>
            <person name="Caine P.B."/>
            <person name="Orr S.E."/>
            <person name="Hunt B.G."/>
            <person name="Goodisman M.A.D."/>
        </authorList>
    </citation>
    <scope>NUCLEOTIDE SEQUENCE [LARGE SCALE GENOMIC DNA]</scope>
    <source>
        <strain evidence="2">233</strain>
        <tissue evidence="2">Head and thorax</tissue>
    </source>
</reference>